<dbReference type="InterPro" id="IPR011333">
    <property type="entry name" value="SKP1/BTB/POZ_sf"/>
</dbReference>
<evidence type="ECO:0000259" key="1">
    <source>
        <dbReference type="PROSITE" id="PS50097"/>
    </source>
</evidence>
<dbReference type="Proteomes" id="UP000298663">
    <property type="component" value="Unassembled WGS sequence"/>
</dbReference>
<organism evidence="2 3">
    <name type="scientific">Steinernema carpocapsae</name>
    <name type="common">Entomopathogenic nematode</name>
    <dbReference type="NCBI Taxonomy" id="34508"/>
    <lineage>
        <taxon>Eukaryota</taxon>
        <taxon>Metazoa</taxon>
        <taxon>Ecdysozoa</taxon>
        <taxon>Nematoda</taxon>
        <taxon>Chromadorea</taxon>
        <taxon>Rhabditida</taxon>
        <taxon>Tylenchina</taxon>
        <taxon>Panagrolaimomorpha</taxon>
        <taxon>Strongyloidoidea</taxon>
        <taxon>Steinernematidae</taxon>
        <taxon>Steinernema</taxon>
    </lineage>
</organism>
<sequence length="160" mass="18680">MLRMLSANCIWYACVQLLKSMTRFEESFHPWSFHETIIVAEANLSELTSVSLKITMDRFNVIDLEAPEDNKNTATFSLDDAEIHFSKDILALHSPFFEEMLKENKETYKLANFDLASFRLVLLHMCAFPIDYTRFPLDEELFREVFDGRAIPVQCYETCC</sequence>
<accession>A0A4U5N1R3</accession>
<name>A0A4U5N1R3_STECR</name>
<protein>
    <recommendedName>
        <fullName evidence="1">BTB domain-containing protein</fullName>
    </recommendedName>
</protein>
<dbReference type="PROSITE" id="PS50097">
    <property type="entry name" value="BTB"/>
    <property type="match status" value="1"/>
</dbReference>
<evidence type="ECO:0000313" key="2">
    <source>
        <dbReference type="EMBL" id="TKR76307.1"/>
    </source>
</evidence>
<dbReference type="InterPro" id="IPR000210">
    <property type="entry name" value="BTB/POZ_dom"/>
</dbReference>
<reference evidence="2 3" key="1">
    <citation type="journal article" date="2015" name="Genome Biol.">
        <title>Comparative genomics of Steinernema reveals deeply conserved gene regulatory networks.</title>
        <authorList>
            <person name="Dillman A.R."/>
            <person name="Macchietto M."/>
            <person name="Porter C.F."/>
            <person name="Rogers A."/>
            <person name="Williams B."/>
            <person name="Antoshechkin I."/>
            <person name="Lee M.M."/>
            <person name="Goodwin Z."/>
            <person name="Lu X."/>
            <person name="Lewis E.E."/>
            <person name="Goodrich-Blair H."/>
            <person name="Stock S.P."/>
            <person name="Adams B.J."/>
            <person name="Sternberg P.W."/>
            <person name="Mortazavi A."/>
        </authorList>
    </citation>
    <scope>NUCLEOTIDE SEQUENCE [LARGE SCALE GENOMIC DNA]</scope>
    <source>
        <strain evidence="2 3">ALL</strain>
    </source>
</reference>
<dbReference type="EMBL" id="AZBU02000005">
    <property type="protein sequence ID" value="TKR76307.1"/>
    <property type="molecule type" value="Genomic_DNA"/>
</dbReference>
<feature type="domain" description="BTB" evidence="1">
    <location>
        <begin position="72"/>
        <end position="134"/>
    </location>
</feature>
<gene>
    <name evidence="2" type="ORF">L596_017465</name>
</gene>
<dbReference type="SUPFAM" id="SSF54695">
    <property type="entry name" value="POZ domain"/>
    <property type="match status" value="1"/>
</dbReference>
<comment type="caution">
    <text evidence="2">The sequence shown here is derived from an EMBL/GenBank/DDBJ whole genome shotgun (WGS) entry which is preliminary data.</text>
</comment>
<dbReference type="Gene3D" id="3.30.710.10">
    <property type="entry name" value="Potassium Channel Kv1.1, Chain A"/>
    <property type="match status" value="1"/>
</dbReference>
<reference evidence="2 3" key="2">
    <citation type="journal article" date="2019" name="G3 (Bethesda)">
        <title>Hybrid Assembly of the Genome of the Entomopathogenic Nematode Steinernema carpocapsae Identifies the X-Chromosome.</title>
        <authorList>
            <person name="Serra L."/>
            <person name="Macchietto M."/>
            <person name="Macias-Munoz A."/>
            <person name="McGill C.J."/>
            <person name="Rodriguez I.M."/>
            <person name="Rodriguez B."/>
            <person name="Murad R."/>
            <person name="Mortazavi A."/>
        </authorList>
    </citation>
    <scope>NUCLEOTIDE SEQUENCE [LARGE SCALE GENOMIC DNA]</scope>
    <source>
        <strain evidence="2 3">ALL</strain>
    </source>
</reference>
<dbReference type="Pfam" id="PF00651">
    <property type="entry name" value="BTB"/>
    <property type="match status" value="1"/>
</dbReference>
<proteinExistence type="predicted"/>
<keyword evidence="3" id="KW-1185">Reference proteome</keyword>
<dbReference type="AlphaFoldDB" id="A0A4U5N1R3"/>
<evidence type="ECO:0000313" key="3">
    <source>
        <dbReference type="Proteomes" id="UP000298663"/>
    </source>
</evidence>